<proteinExistence type="predicted"/>
<feature type="compositionally biased region" description="Basic and acidic residues" evidence="1">
    <location>
        <begin position="28"/>
        <end position="51"/>
    </location>
</feature>
<keyword evidence="3" id="KW-1185">Reference proteome</keyword>
<dbReference type="Proteomes" id="UP000237105">
    <property type="component" value="Unassembled WGS sequence"/>
</dbReference>
<reference evidence="3" key="1">
    <citation type="submission" date="2016-06" db="EMBL/GenBank/DDBJ databases">
        <title>Parallel loss of symbiosis genes in relatives of nitrogen-fixing non-legume Parasponia.</title>
        <authorList>
            <person name="Van Velzen R."/>
            <person name="Holmer R."/>
            <person name="Bu F."/>
            <person name="Rutten L."/>
            <person name="Van Zeijl A."/>
            <person name="Liu W."/>
            <person name="Santuari L."/>
            <person name="Cao Q."/>
            <person name="Sharma T."/>
            <person name="Shen D."/>
            <person name="Roswanjaya Y."/>
            <person name="Wardhani T."/>
            <person name="Kalhor M.S."/>
            <person name="Jansen J."/>
            <person name="Van den Hoogen J."/>
            <person name="Gungor B."/>
            <person name="Hartog M."/>
            <person name="Hontelez J."/>
            <person name="Verver J."/>
            <person name="Yang W.-C."/>
            <person name="Schijlen E."/>
            <person name="Repin R."/>
            <person name="Schilthuizen M."/>
            <person name="Schranz E."/>
            <person name="Heidstra R."/>
            <person name="Miyata K."/>
            <person name="Fedorova E."/>
            <person name="Kohlen W."/>
            <person name="Bisseling T."/>
            <person name="Smit S."/>
            <person name="Geurts R."/>
        </authorList>
    </citation>
    <scope>NUCLEOTIDE SEQUENCE [LARGE SCALE GENOMIC DNA]</scope>
    <source>
        <strain evidence="3">cv. WU1-14</strain>
    </source>
</reference>
<comment type="caution">
    <text evidence="2">The sequence shown here is derived from an EMBL/GenBank/DDBJ whole genome shotgun (WGS) entry which is preliminary data.</text>
</comment>
<organism evidence="2 3">
    <name type="scientific">Parasponia andersonii</name>
    <name type="common">Sponia andersonii</name>
    <dbReference type="NCBI Taxonomy" id="3476"/>
    <lineage>
        <taxon>Eukaryota</taxon>
        <taxon>Viridiplantae</taxon>
        <taxon>Streptophyta</taxon>
        <taxon>Embryophyta</taxon>
        <taxon>Tracheophyta</taxon>
        <taxon>Spermatophyta</taxon>
        <taxon>Magnoliopsida</taxon>
        <taxon>eudicotyledons</taxon>
        <taxon>Gunneridae</taxon>
        <taxon>Pentapetalae</taxon>
        <taxon>rosids</taxon>
        <taxon>fabids</taxon>
        <taxon>Rosales</taxon>
        <taxon>Cannabaceae</taxon>
        <taxon>Parasponia</taxon>
    </lineage>
</organism>
<sequence>MAWGVDAGWWRGWTMPGGGSAVDLQQLGRERERDEGEREISGEGGERRERE</sequence>
<accession>A0A2P5DNZ4</accession>
<evidence type="ECO:0000313" key="2">
    <source>
        <dbReference type="EMBL" id="PON75008.1"/>
    </source>
</evidence>
<dbReference type="AlphaFoldDB" id="A0A2P5DNZ4"/>
<feature type="region of interest" description="Disordered" evidence="1">
    <location>
        <begin position="1"/>
        <end position="51"/>
    </location>
</feature>
<name>A0A2P5DNZ4_PARAD</name>
<evidence type="ECO:0000313" key="3">
    <source>
        <dbReference type="Proteomes" id="UP000237105"/>
    </source>
</evidence>
<protein>
    <submittedName>
        <fullName evidence="2">Uncharacterized protein</fullName>
    </submittedName>
</protein>
<gene>
    <name evidence="2" type="ORF">PanWU01x14_047250</name>
</gene>
<dbReference type="EMBL" id="JXTB01000026">
    <property type="protein sequence ID" value="PON75008.1"/>
    <property type="molecule type" value="Genomic_DNA"/>
</dbReference>
<feature type="non-terminal residue" evidence="2">
    <location>
        <position position="51"/>
    </location>
</feature>
<evidence type="ECO:0000256" key="1">
    <source>
        <dbReference type="SAM" id="MobiDB-lite"/>
    </source>
</evidence>